<keyword evidence="2" id="KW-0663">Pyridoxal phosphate</keyword>
<dbReference type="InterPro" id="IPR036633">
    <property type="entry name" value="Prn/Lys/Arg_de-COase_C_sf"/>
</dbReference>
<evidence type="ECO:0000313" key="4">
    <source>
        <dbReference type="EMBL" id="MFC7614906.1"/>
    </source>
</evidence>
<dbReference type="Gene3D" id="3.90.105.10">
    <property type="entry name" value="Molybdopterin biosynthesis moea protein, domain 2"/>
    <property type="match status" value="1"/>
</dbReference>
<protein>
    <recommendedName>
        <fullName evidence="3">Orn/Lys/Arg decarboxylase C-terminal domain-containing protein</fullName>
    </recommendedName>
</protein>
<evidence type="ECO:0000259" key="3">
    <source>
        <dbReference type="Pfam" id="PF03711"/>
    </source>
</evidence>
<gene>
    <name evidence="4" type="ORF">ACFQV2_16675</name>
</gene>
<accession>A0ABW2TNC5</accession>
<sequence length="64" mass="6624">MPAAEAVGRVAAETISPYPPGVPAVAPGEVITEAVVDYLRTGLDAGMLIPDVFDPSLKTFRVLA</sequence>
<dbReference type="SUPFAM" id="SSF55904">
    <property type="entry name" value="Ornithine decarboxylase C-terminal domain"/>
    <property type="match status" value="1"/>
</dbReference>
<dbReference type="EMBL" id="JBHTEY010000004">
    <property type="protein sequence ID" value="MFC7614906.1"/>
    <property type="molecule type" value="Genomic_DNA"/>
</dbReference>
<dbReference type="PANTHER" id="PTHR43277:SF4">
    <property type="entry name" value="ARGININE DECARBOXYLASE"/>
    <property type="match status" value="1"/>
</dbReference>
<evidence type="ECO:0000313" key="5">
    <source>
        <dbReference type="Proteomes" id="UP001596512"/>
    </source>
</evidence>
<dbReference type="Pfam" id="PF03711">
    <property type="entry name" value="OKR_DC_1_C"/>
    <property type="match status" value="1"/>
</dbReference>
<dbReference type="Proteomes" id="UP001596512">
    <property type="component" value="Unassembled WGS sequence"/>
</dbReference>
<comment type="caution">
    <text evidence="4">The sequence shown here is derived from an EMBL/GenBank/DDBJ whole genome shotgun (WGS) entry which is preliminary data.</text>
</comment>
<dbReference type="InterPro" id="IPR052357">
    <property type="entry name" value="Orn_Lys_Arg_decarboxylase-I"/>
</dbReference>
<evidence type="ECO:0000256" key="1">
    <source>
        <dbReference type="ARBA" id="ARBA00001933"/>
    </source>
</evidence>
<reference evidence="5" key="1">
    <citation type="journal article" date="2019" name="Int. J. Syst. Evol. Microbiol.">
        <title>The Global Catalogue of Microorganisms (GCM) 10K type strain sequencing project: providing services to taxonomists for standard genome sequencing and annotation.</title>
        <authorList>
            <consortium name="The Broad Institute Genomics Platform"/>
            <consortium name="The Broad Institute Genome Sequencing Center for Infectious Disease"/>
            <person name="Wu L."/>
            <person name="Ma J."/>
        </authorList>
    </citation>
    <scope>NUCLEOTIDE SEQUENCE [LARGE SCALE GENOMIC DNA]</scope>
    <source>
        <strain evidence="5">JCM 17695</strain>
    </source>
</reference>
<proteinExistence type="predicted"/>
<organism evidence="4 5">
    <name type="scientific">Actinokineospora soli</name>
    <dbReference type="NCBI Taxonomy" id="1048753"/>
    <lineage>
        <taxon>Bacteria</taxon>
        <taxon>Bacillati</taxon>
        <taxon>Actinomycetota</taxon>
        <taxon>Actinomycetes</taxon>
        <taxon>Pseudonocardiales</taxon>
        <taxon>Pseudonocardiaceae</taxon>
        <taxon>Actinokineospora</taxon>
    </lineage>
</organism>
<dbReference type="InterPro" id="IPR008286">
    <property type="entry name" value="Prn/Lys/Arg_de-COase_C"/>
</dbReference>
<name>A0ABW2TNC5_9PSEU</name>
<feature type="domain" description="Orn/Lys/Arg decarboxylase C-terminal" evidence="3">
    <location>
        <begin position="4"/>
        <end position="46"/>
    </location>
</feature>
<comment type="cofactor">
    <cofactor evidence="1">
        <name>pyridoxal 5'-phosphate</name>
        <dbReference type="ChEBI" id="CHEBI:597326"/>
    </cofactor>
</comment>
<dbReference type="PANTHER" id="PTHR43277">
    <property type="entry name" value="ARGININE DECARBOXYLASE"/>
    <property type="match status" value="1"/>
</dbReference>
<evidence type="ECO:0000256" key="2">
    <source>
        <dbReference type="ARBA" id="ARBA00022898"/>
    </source>
</evidence>
<keyword evidence="5" id="KW-1185">Reference proteome</keyword>